<name>A0A0F7K1S9_9GAMM</name>
<reference evidence="1 2" key="1">
    <citation type="journal article" date="2015" name="Genome Announc.">
        <title>Complete Genome Sequence of Sedimenticola thiotaurini Strain SIP-G1, a Polyphosphate- and Polyhydroxyalkanoate-Accumulating Sulfur-Oxidizing Gammaproteobacterium Isolated from Salt Marsh Sediments.</title>
        <authorList>
            <person name="Flood B.E."/>
            <person name="Jones D.S."/>
            <person name="Bailey J.V."/>
        </authorList>
    </citation>
    <scope>NUCLEOTIDE SEQUENCE [LARGE SCALE GENOMIC DNA]</scope>
    <source>
        <strain evidence="1 2">SIP-G1</strain>
    </source>
</reference>
<gene>
    <name evidence="1" type="ORF">AAY24_13020</name>
</gene>
<keyword evidence="2" id="KW-1185">Reference proteome</keyword>
<evidence type="ECO:0000313" key="1">
    <source>
        <dbReference type="EMBL" id="AKH21125.1"/>
    </source>
</evidence>
<protein>
    <submittedName>
        <fullName evidence="1">Uncharacterized protein</fullName>
    </submittedName>
</protein>
<organism evidence="1 2">
    <name type="scientific">Sedimenticola thiotaurini</name>
    <dbReference type="NCBI Taxonomy" id="1543721"/>
    <lineage>
        <taxon>Bacteria</taxon>
        <taxon>Pseudomonadati</taxon>
        <taxon>Pseudomonadota</taxon>
        <taxon>Gammaproteobacteria</taxon>
        <taxon>Chromatiales</taxon>
        <taxon>Sedimenticolaceae</taxon>
        <taxon>Sedimenticola</taxon>
    </lineage>
</organism>
<accession>A0A0F7K1S9</accession>
<dbReference type="AlphaFoldDB" id="A0A0F7K1S9"/>
<dbReference type="RefSeq" id="WP_046860054.1">
    <property type="nucleotide sequence ID" value="NZ_CP011412.1"/>
</dbReference>
<sequence>MTTTVAGKCWQCGTELSKYDYGRETLCLKCGKPTRACRNCRWYDPAFTNQCREPQADKVLDKTRANYCDYFEATADPRSESDSGADYRQAAEALFK</sequence>
<evidence type="ECO:0000313" key="2">
    <source>
        <dbReference type="Proteomes" id="UP000034410"/>
    </source>
</evidence>
<dbReference type="OrthoDB" id="129664at2"/>
<proteinExistence type="predicted"/>
<dbReference type="KEGG" id="seds:AAY24_13020"/>
<dbReference type="Proteomes" id="UP000034410">
    <property type="component" value="Chromosome"/>
</dbReference>
<dbReference type="EMBL" id="CP011412">
    <property type="protein sequence ID" value="AKH21125.1"/>
    <property type="molecule type" value="Genomic_DNA"/>
</dbReference>